<dbReference type="EMBL" id="CP011853">
    <property type="protein sequence ID" value="ALG84946.1"/>
    <property type="molecule type" value="Genomic_DNA"/>
</dbReference>
<reference evidence="4 5" key="2">
    <citation type="journal article" date="2017" name="Int. J. Syst. Evol. Microbiol.">
        <title>Gordonia phthalatica sp. nov., a di-n-butyl phthalate-degrading bacterium isolated from activated sludge.</title>
        <authorList>
            <person name="Jin D."/>
            <person name="Kong X."/>
            <person name="Jia M."/>
            <person name="Yu X."/>
            <person name="Wang X."/>
            <person name="Zhuang X."/>
            <person name="Deng Y."/>
            <person name="Bai Z."/>
        </authorList>
    </citation>
    <scope>NUCLEOTIDE SEQUENCE [LARGE SCALE GENOMIC DNA]</scope>
    <source>
        <strain evidence="4 5">QH-11</strain>
    </source>
</reference>
<dbReference type="SUPFAM" id="SSF47203">
    <property type="entry name" value="Acyl-CoA dehydrogenase C-terminal domain-like"/>
    <property type="match status" value="1"/>
</dbReference>
<dbReference type="Gene3D" id="1.20.140.10">
    <property type="entry name" value="Butyryl-CoA Dehydrogenase, subunit A, domain 3"/>
    <property type="match status" value="1"/>
</dbReference>
<dbReference type="InterPro" id="IPR013107">
    <property type="entry name" value="Acyl-CoA_DH_C"/>
</dbReference>
<sequence>MTSVLRPAAPENSAALRDALSRIVPDIAASASDRDRDRVLPRAELDALSEAGLLAITVPADHGGRGLGIGAAVTITAEIAAVDPSLAQIPQSHFVFLDALRRVGPPDLAREVFGRVLRGDRLANAQTERGGATVLDDATAVVAGPDGLRLTGAKYYCTGSVLADLLAVRAVGPAGRVLVYLPADASGITIADDWDAVGQRTTASGTVTFDDVAVESHRVVDFDALFARPTTYGARAQILHAAIDVGVATGALAAGAELAQRARPWFEAGTERAVDDPLLLGVAGELELTVRTARALLDAAVAAIEAAEAAGEPADLVAEASLATAAAKVAAGRAARRVGEALFDLGGTRAAAASSNLSRYWRDARTHTLHDPERWKLAHLGRWALTRTAPPVHGNI</sequence>
<reference evidence="5" key="1">
    <citation type="submission" date="2015-06" db="EMBL/GenBank/DDBJ databases">
        <title>Complete genome sequence and metabolic analysis of phthalate degradation pathway in Gordonia sp. QH-11.</title>
        <authorList>
            <person name="Jin D."/>
            <person name="Kong X."/>
            <person name="Bai Z."/>
        </authorList>
    </citation>
    <scope>NUCLEOTIDE SEQUENCE [LARGE SCALE GENOMIC DNA]</scope>
    <source>
        <strain evidence="5">QH-11</strain>
    </source>
</reference>
<organism evidence="4 5">
    <name type="scientific">Gordonia phthalatica</name>
    <dbReference type="NCBI Taxonomy" id="1136941"/>
    <lineage>
        <taxon>Bacteria</taxon>
        <taxon>Bacillati</taxon>
        <taxon>Actinomycetota</taxon>
        <taxon>Actinomycetes</taxon>
        <taxon>Mycobacteriales</taxon>
        <taxon>Gordoniaceae</taxon>
        <taxon>Gordonia</taxon>
    </lineage>
</organism>
<evidence type="ECO:0000259" key="3">
    <source>
        <dbReference type="Pfam" id="PF08028"/>
    </source>
</evidence>
<feature type="domain" description="Acyl-CoA dehydrogenase/oxidase N-terminal" evidence="2">
    <location>
        <begin position="13"/>
        <end position="120"/>
    </location>
</feature>
<dbReference type="Gene3D" id="2.40.110.10">
    <property type="entry name" value="Butyryl-CoA Dehydrogenase, subunit A, domain 2"/>
    <property type="match status" value="1"/>
</dbReference>
<dbReference type="Pfam" id="PF02771">
    <property type="entry name" value="Acyl-CoA_dh_N"/>
    <property type="match status" value="1"/>
</dbReference>
<dbReference type="PANTHER" id="PTHR43884:SF12">
    <property type="entry name" value="ISOVALERYL-COA DEHYDROGENASE, MITOCHONDRIAL-RELATED"/>
    <property type="match status" value="1"/>
</dbReference>
<dbReference type="KEGG" id="goq:ACH46_11120"/>
<dbReference type="PATRIC" id="fig|1136941.3.peg.2270"/>
<dbReference type="GO" id="GO:0008470">
    <property type="term" value="F:3-methylbutanoyl-CoA dehydrogenase activity"/>
    <property type="evidence" value="ECO:0007669"/>
    <property type="project" value="TreeGrafter"/>
</dbReference>
<dbReference type="InterPro" id="IPR013786">
    <property type="entry name" value="AcylCoA_DH/ox_N"/>
</dbReference>
<dbReference type="GO" id="GO:0050660">
    <property type="term" value="F:flavin adenine dinucleotide binding"/>
    <property type="evidence" value="ECO:0007669"/>
    <property type="project" value="InterPro"/>
</dbReference>
<evidence type="ECO:0000313" key="5">
    <source>
        <dbReference type="Proteomes" id="UP000063789"/>
    </source>
</evidence>
<feature type="domain" description="Acyl-CoA dehydrogenase C-terminal" evidence="3">
    <location>
        <begin position="238"/>
        <end position="370"/>
    </location>
</feature>
<dbReference type="PANTHER" id="PTHR43884">
    <property type="entry name" value="ACYL-COA DEHYDROGENASE"/>
    <property type="match status" value="1"/>
</dbReference>
<dbReference type="AlphaFoldDB" id="A0A0N9NCZ0"/>
<dbReference type="Proteomes" id="UP000063789">
    <property type="component" value="Chromosome"/>
</dbReference>
<proteinExistence type="predicted"/>
<dbReference type="InterPro" id="IPR046373">
    <property type="entry name" value="Acyl-CoA_Oxase/DH_mid-dom_sf"/>
</dbReference>
<keyword evidence="1" id="KW-0560">Oxidoreductase</keyword>
<dbReference type="OrthoDB" id="571684at2"/>
<dbReference type="InterPro" id="IPR009100">
    <property type="entry name" value="AcylCoA_DH/oxidase_NM_dom_sf"/>
</dbReference>
<accession>A0A0N9NCZ0</accession>
<gene>
    <name evidence="4" type="ORF">ACH46_11120</name>
</gene>
<dbReference type="STRING" id="1136941.ACH46_11120"/>
<dbReference type="SUPFAM" id="SSF56645">
    <property type="entry name" value="Acyl-CoA dehydrogenase NM domain-like"/>
    <property type="match status" value="1"/>
</dbReference>
<protein>
    <submittedName>
        <fullName evidence="4">Monooxygenase</fullName>
    </submittedName>
</protein>
<dbReference type="PIRSF" id="PIRSF016578">
    <property type="entry name" value="HsaA"/>
    <property type="match status" value="1"/>
</dbReference>
<keyword evidence="4" id="KW-0503">Monooxygenase</keyword>
<dbReference type="GO" id="GO:0006552">
    <property type="term" value="P:L-leucine catabolic process"/>
    <property type="evidence" value="ECO:0007669"/>
    <property type="project" value="TreeGrafter"/>
</dbReference>
<keyword evidence="5" id="KW-1185">Reference proteome</keyword>
<name>A0A0N9NCZ0_9ACTN</name>
<dbReference type="Pfam" id="PF08028">
    <property type="entry name" value="Acyl-CoA_dh_2"/>
    <property type="match status" value="1"/>
</dbReference>
<dbReference type="Gene3D" id="1.10.540.10">
    <property type="entry name" value="Acyl-CoA dehydrogenase/oxidase, N-terminal domain"/>
    <property type="match status" value="1"/>
</dbReference>
<evidence type="ECO:0000259" key="2">
    <source>
        <dbReference type="Pfam" id="PF02771"/>
    </source>
</evidence>
<dbReference type="GO" id="GO:0004497">
    <property type="term" value="F:monooxygenase activity"/>
    <property type="evidence" value="ECO:0007669"/>
    <property type="project" value="UniProtKB-KW"/>
</dbReference>
<dbReference type="InterPro" id="IPR036250">
    <property type="entry name" value="AcylCo_DH-like_C"/>
</dbReference>
<evidence type="ECO:0000313" key="4">
    <source>
        <dbReference type="EMBL" id="ALG84946.1"/>
    </source>
</evidence>
<dbReference type="InterPro" id="IPR037069">
    <property type="entry name" value="AcylCoA_DH/ox_N_sf"/>
</dbReference>
<evidence type="ECO:0000256" key="1">
    <source>
        <dbReference type="ARBA" id="ARBA00023002"/>
    </source>
</evidence>
<dbReference type="RefSeq" id="WP_062392949.1">
    <property type="nucleotide sequence ID" value="NZ_CP011853.1"/>
</dbReference>